<keyword evidence="2" id="KW-1185">Reference proteome</keyword>
<protein>
    <submittedName>
        <fullName evidence="1">21489_t:CDS:1</fullName>
    </submittedName>
</protein>
<accession>A0ACA9QZT7</accession>
<comment type="caution">
    <text evidence="1">The sequence shown here is derived from an EMBL/GenBank/DDBJ whole genome shotgun (WGS) entry which is preliminary data.</text>
</comment>
<evidence type="ECO:0000313" key="1">
    <source>
        <dbReference type="EMBL" id="CAG8770617.1"/>
    </source>
</evidence>
<dbReference type="EMBL" id="CAJVQC010040325">
    <property type="protein sequence ID" value="CAG8770617.1"/>
    <property type="molecule type" value="Genomic_DNA"/>
</dbReference>
<dbReference type="Proteomes" id="UP000789920">
    <property type="component" value="Unassembled WGS sequence"/>
</dbReference>
<feature type="non-terminal residue" evidence="1">
    <location>
        <position position="1"/>
    </location>
</feature>
<evidence type="ECO:0000313" key="2">
    <source>
        <dbReference type="Proteomes" id="UP000789920"/>
    </source>
</evidence>
<proteinExistence type="predicted"/>
<gene>
    <name evidence="1" type="ORF">RPERSI_LOCUS16357</name>
</gene>
<reference evidence="1" key="1">
    <citation type="submission" date="2021-06" db="EMBL/GenBank/DDBJ databases">
        <authorList>
            <person name="Kallberg Y."/>
            <person name="Tangrot J."/>
            <person name="Rosling A."/>
        </authorList>
    </citation>
    <scope>NUCLEOTIDE SEQUENCE</scope>
    <source>
        <strain evidence="1">MA461A</strain>
    </source>
</reference>
<name>A0ACA9QZT7_9GLOM</name>
<sequence length="90" mass="10573">IINIENMLKRFDSKNPMVALNKDIEEIENNRVKGKKVKVKNNIDEEIMNQVGNDYANDKEKTKIGKTIKNNEKSLKKKKEHKKDKHLLEI</sequence>
<organism evidence="1 2">
    <name type="scientific">Racocetra persica</name>
    <dbReference type="NCBI Taxonomy" id="160502"/>
    <lineage>
        <taxon>Eukaryota</taxon>
        <taxon>Fungi</taxon>
        <taxon>Fungi incertae sedis</taxon>
        <taxon>Mucoromycota</taxon>
        <taxon>Glomeromycotina</taxon>
        <taxon>Glomeromycetes</taxon>
        <taxon>Diversisporales</taxon>
        <taxon>Gigasporaceae</taxon>
        <taxon>Racocetra</taxon>
    </lineage>
</organism>